<gene>
    <name evidence="1" type="ORF">Triagg1_5119</name>
</gene>
<sequence>MFKRAAPPAAVAAAKRGKSLRFITTLFCSSSPITRLVMRAKVDKGTREVSRSMGFGFRLIYNTDIHTLHHNAENKAAFYNDRAAANDLLMHVGFSDVVFGGRSNGDDLLITVETILEK</sequence>
<proteinExistence type="predicted"/>
<evidence type="ECO:0000313" key="1">
    <source>
        <dbReference type="EMBL" id="KAK4074523.1"/>
    </source>
</evidence>
<dbReference type="GeneID" id="87919503"/>
<dbReference type="RefSeq" id="XP_062755944.1">
    <property type="nucleotide sequence ID" value="XM_062899599.1"/>
</dbReference>
<dbReference type="AlphaFoldDB" id="A0AAE1M0P8"/>
<evidence type="ECO:0000313" key="2">
    <source>
        <dbReference type="Proteomes" id="UP001273209"/>
    </source>
</evidence>
<accession>A0AAE1M0P8</accession>
<comment type="caution">
    <text evidence="1">The sequence shown here is derived from an EMBL/GenBank/DDBJ whole genome shotgun (WGS) entry which is preliminary data.</text>
</comment>
<keyword evidence="2" id="KW-1185">Reference proteome</keyword>
<dbReference type="Proteomes" id="UP001273209">
    <property type="component" value="Unassembled WGS sequence"/>
</dbReference>
<organism evidence="1 2">
    <name type="scientific">Trichoderma aggressivum f. europaeum</name>
    <dbReference type="NCBI Taxonomy" id="173218"/>
    <lineage>
        <taxon>Eukaryota</taxon>
        <taxon>Fungi</taxon>
        <taxon>Dikarya</taxon>
        <taxon>Ascomycota</taxon>
        <taxon>Pezizomycotina</taxon>
        <taxon>Sordariomycetes</taxon>
        <taxon>Hypocreomycetidae</taxon>
        <taxon>Hypocreales</taxon>
        <taxon>Hypocreaceae</taxon>
        <taxon>Trichoderma</taxon>
    </lineage>
</organism>
<reference evidence="1" key="1">
    <citation type="submission" date="2023-11" db="EMBL/GenBank/DDBJ databases">
        <title>The genome sequences of three competitors of mushroom-forming fungi.</title>
        <authorList>
            <person name="Beijen E."/>
            <person name="Ohm R.A."/>
        </authorList>
    </citation>
    <scope>NUCLEOTIDE SEQUENCE</scope>
    <source>
        <strain evidence="1">CBS 100526</strain>
    </source>
</reference>
<dbReference type="EMBL" id="JAWRVG010000017">
    <property type="protein sequence ID" value="KAK4074523.1"/>
    <property type="molecule type" value="Genomic_DNA"/>
</dbReference>
<name>A0AAE1M0P8_9HYPO</name>
<protein>
    <submittedName>
        <fullName evidence="1">Uncharacterized protein</fullName>
    </submittedName>
</protein>